<sequence>MTGYTVVRDYPYPIDEVWAVLTEPEQVARWTTTGRGGRPEGFAAVPGTRFRFVGKPTMGWAGVVYCEVLAVDAPRSLRYTWRGDEETDDVTEVTYLLESTLTGTRFTWSHAGFRGLGGFAMSRLLGGVRRRMLTEGVPPVLEDYHRARTSRS</sequence>
<dbReference type="AlphaFoldDB" id="A0A1X9LFI1"/>
<keyword evidence="4" id="KW-1185">Reference proteome</keyword>
<evidence type="ECO:0000256" key="1">
    <source>
        <dbReference type="ARBA" id="ARBA00006817"/>
    </source>
</evidence>
<dbReference type="InterPro" id="IPR023393">
    <property type="entry name" value="START-like_dom_sf"/>
</dbReference>
<dbReference type="EMBL" id="CP020715">
    <property type="protein sequence ID" value="ARJ03945.1"/>
    <property type="molecule type" value="Genomic_DNA"/>
</dbReference>
<accession>A0A1X9LFI1</accession>
<dbReference type="STRING" id="1619308.B5808_00870"/>
<dbReference type="Gene3D" id="3.30.530.20">
    <property type="match status" value="1"/>
</dbReference>
<evidence type="ECO:0000313" key="4">
    <source>
        <dbReference type="Proteomes" id="UP000192775"/>
    </source>
</evidence>
<evidence type="ECO:0000313" key="3">
    <source>
        <dbReference type="EMBL" id="ARJ03945.1"/>
    </source>
</evidence>
<feature type="domain" description="Activator of Hsp90 ATPase homologue 1/2-like C-terminal" evidence="2">
    <location>
        <begin position="12"/>
        <end position="114"/>
    </location>
</feature>
<evidence type="ECO:0000259" key="2">
    <source>
        <dbReference type="Pfam" id="PF08327"/>
    </source>
</evidence>
<dbReference type="InterPro" id="IPR013538">
    <property type="entry name" value="ASHA1/2-like_C"/>
</dbReference>
<name>A0A1X9LFI1_9MICO</name>
<gene>
    <name evidence="3" type="ORF">B5808_00870</name>
</gene>
<proteinExistence type="inferred from homology"/>
<protein>
    <submittedName>
        <fullName evidence="3">ATPase</fullName>
    </submittedName>
</protein>
<reference evidence="3 4" key="1">
    <citation type="submission" date="2017-04" db="EMBL/GenBank/DDBJ databases">
        <authorList>
            <person name="Afonso C.L."/>
            <person name="Miller P.J."/>
            <person name="Scott M.A."/>
            <person name="Spackman E."/>
            <person name="Goraichik I."/>
            <person name="Dimitrov K.M."/>
            <person name="Suarez D.L."/>
            <person name="Swayne D.E."/>
        </authorList>
    </citation>
    <scope>NUCLEOTIDE SEQUENCE [LARGE SCALE GENOMIC DNA]</scope>
    <source>
        <strain evidence="4">XA(T)</strain>
    </source>
</reference>
<dbReference type="Proteomes" id="UP000192775">
    <property type="component" value="Chromosome"/>
</dbReference>
<dbReference type="RefSeq" id="WP_085017757.1">
    <property type="nucleotide sequence ID" value="NZ_BMHD01000001.1"/>
</dbReference>
<dbReference type="CDD" id="cd07814">
    <property type="entry name" value="SRPBCC_CalC_Aha1-like"/>
    <property type="match status" value="1"/>
</dbReference>
<organism evidence="3 4">
    <name type="scientific">Cnuibacter physcomitrellae</name>
    <dbReference type="NCBI Taxonomy" id="1619308"/>
    <lineage>
        <taxon>Bacteria</taxon>
        <taxon>Bacillati</taxon>
        <taxon>Actinomycetota</taxon>
        <taxon>Actinomycetes</taxon>
        <taxon>Micrococcales</taxon>
        <taxon>Microbacteriaceae</taxon>
        <taxon>Cnuibacter</taxon>
    </lineage>
</organism>
<dbReference type="KEGG" id="cphy:B5808_00870"/>
<dbReference type="Pfam" id="PF08327">
    <property type="entry name" value="AHSA1"/>
    <property type="match status" value="1"/>
</dbReference>
<dbReference type="SUPFAM" id="SSF55961">
    <property type="entry name" value="Bet v1-like"/>
    <property type="match status" value="1"/>
</dbReference>
<comment type="similarity">
    <text evidence="1">Belongs to the AHA1 family.</text>
</comment>